<dbReference type="EMBL" id="GBXM01010169">
    <property type="protein sequence ID" value="JAH98408.1"/>
    <property type="molecule type" value="Transcribed_RNA"/>
</dbReference>
<keyword evidence="1" id="KW-1133">Transmembrane helix</keyword>
<proteinExistence type="predicted"/>
<organism evidence="2">
    <name type="scientific">Anguilla anguilla</name>
    <name type="common">European freshwater eel</name>
    <name type="synonym">Muraena anguilla</name>
    <dbReference type="NCBI Taxonomy" id="7936"/>
    <lineage>
        <taxon>Eukaryota</taxon>
        <taxon>Metazoa</taxon>
        <taxon>Chordata</taxon>
        <taxon>Craniata</taxon>
        <taxon>Vertebrata</taxon>
        <taxon>Euteleostomi</taxon>
        <taxon>Actinopterygii</taxon>
        <taxon>Neopterygii</taxon>
        <taxon>Teleostei</taxon>
        <taxon>Anguilliformes</taxon>
        <taxon>Anguillidae</taxon>
        <taxon>Anguilla</taxon>
    </lineage>
</organism>
<keyword evidence="1" id="KW-0472">Membrane</keyword>
<evidence type="ECO:0000313" key="2">
    <source>
        <dbReference type="EMBL" id="JAH98408.1"/>
    </source>
</evidence>
<reference evidence="2" key="1">
    <citation type="submission" date="2014-11" db="EMBL/GenBank/DDBJ databases">
        <authorList>
            <person name="Amaro Gonzalez C."/>
        </authorList>
    </citation>
    <scope>NUCLEOTIDE SEQUENCE</scope>
</reference>
<feature type="transmembrane region" description="Helical" evidence="1">
    <location>
        <begin position="6"/>
        <end position="25"/>
    </location>
</feature>
<protein>
    <submittedName>
        <fullName evidence="2">Uncharacterized protein</fullName>
    </submittedName>
</protein>
<keyword evidence="1" id="KW-0812">Transmembrane</keyword>
<reference evidence="2" key="2">
    <citation type="journal article" date="2015" name="Fish Shellfish Immunol.">
        <title>Early steps in the European eel (Anguilla anguilla)-Vibrio vulnificus interaction in the gills: Role of the RtxA13 toxin.</title>
        <authorList>
            <person name="Callol A."/>
            <person name="Pajuelo D."/>
            <person name="Ebbesson L."/>
            <person name="Teles M."/>
            <person name="MacKenzie S."/>
            <person name="Amaro C."/>
        </authorList>
    </citation>
    <scope>NUCLEOTIDE SEQUENCE</scope>
</reference>
<sequence length="62" mass="7319">MSFISFYFIIICFNGLSTFGWRRWWCRVTRLWFSVISVPGPPSRSALTHLLFCISFEITGEH</sequence>
<evidence type="ECO:0000256" key="1">
    <source>
        <dbReference type="SAM" id="Phobius"/>
    </source>
</evidence>
<dbReference type="AlphaFoldDB" id="A0A0E9X9N7"/>
<accession>A0A0E9X9N7</accession>
<name>A0A0E9X9N7_ANGAN</name>